<proteinExistence type="predicted"/>
<sequence>MNNPPHIPEQSQLAGSTEQETLHEYYDKQIQALEAAPSQQNKTRFILKVTNNSEHALNVSEHSLNLNADILASLQLSEKDVIAFAQDFPYVRKLGSPSKTLYRHFIVFGDQTLGARVEFGLRVNTSFGVFTPTITPVRTCKVTSIGSTPIACSARITRALQTDPYSFSMEVTLG</sequence>
<name>A0A2Z4ZBB3_9PSED</name>
<protein>
    <submittedName>
        <fullName evidence="1">Uncharacterized protein</fullName>
    </submittedName>
</protein>
<organism evidence="1 2">
    <name type="scientific">Pseudomonas thivervalensis</name>
    <dbReference type="NCBI Taxonomy" id="86265"/>
    <lineage>
        <taxon>Bacteria</taxon>
        <taxon>Pseudomonadati</taxon>
        <taxon>Pseudomonadota</taxon>
        <taxon>Gammaproteobacteria</taxon>
        <taxon>Pseudomonadales</taxon>
        <taxon>Pseudomonadaceae</taxon>
        <taxon>Pseudomonas</taxon>
    </lineage>
</organism>
<gene>
    <name evidence="1" type="ORF">CEQ51_12910</name>
</gene>
<dbReference type="EMBL" id="CP022202">
    <property type="protein sequence ID" value="AXA60930.1"/>
    <property type="molecule type" value="Genomic_DNA"/>
</dbReference>
<accession>A0A2Z4ZBB3</accession>
<dbReference type="RefSeq" id="WP_208667189.1">
    <property type="nucleotide sequence ID" value="NZ_CP022201.1"/>
</dbReference>
<reference evidence="2" key="1">
    <citation type="journal article" date="2021" name="Front. Microbiol.">
        <title>Genomic Analysis of the 1-Aminocyclopropane-1-Carboxylate Deaminase-Producing Pseudomonas thivervalensis SC5 Reveals Its Multifaceted Roles in Soil and in Beneficial Interactions With Plants.</title>
        <authorList>
            <person name="Nascimento F.X."/>
            <person name="Uron P."/>
            <person name="Glick B.R."/>
            <person name="Giachini A."/>
            <person name="Rossi M.J."/>
        </authorList>
    </citation>
    <scope>NUCLEOTIDE SEQUENCE [LARGE SCALE GENOMIC DNA]</scope>
    <source>
        <strain evidence="2">PLM3</strain>
    </source>
</reference>
<evidence type="ECO:0000313" key="2">
    <source>
        <dbReference type="Proteomes" id="UP000251666"/>
    </source>
</evidence>
<dbReference type="Proteomes" id="UP000251666">
    <property type="component" value="Chromosome"/>
</dbReference>
<evidence type="ECO:0000313" key="1">
    <source>
        <dbReference type="EMBL" id="AXA60930.1"/>
    </source>
</evidence>
<dbReference type="AlphaFoldDB" id="A0A2Z4ZBB3"/>
<dbReference type="KEGG" id="pthv:CE140_13040"/>
<keyword evidence="2" id="KW-1185">Reference proteome</keyword>